<proteinExistence type="predicted"/>
<keyword evidence="1" id="KW-0812">Transmembrane</keyword>
<evidence type="ECO:0000256" key="1">
    <source>
        <dbReference type="SAM" id="Phobius"/>
    </source>
</evidence>
<sequence length="127" mass="13217">MGGPNHVTHVSLSCLSVSGVSGYLAACLSDLTCLLLVCSAFAAASAKSYRHVSNNVGPMLGVRCSLPLSTAADSASCIIIEAFRLAFRYLQDVTSHGLCAESIQQQGRVRAQGRSIYGDLAPAGQDI</sequence>
<organism evidence="2 3">
    <name type="scientific">Stachybotrys elegans</name>
    <dbReference type="NCBI Taxonomy" id="80388"/>
    <lineage>
        <taxon>Eukaryota</taxon>
        <taxon>Fungi</taxon>
        <taxon>Dikarya</taxon>
        <taxon>Ascomycota</taxon>
        <taxon>Pezizomycotina</taxon>
        <taxon>Sordariomycetes</taxon>
        <taxon>Hypocreomycetidae</taxon>
        <taxon>Hypocreales</taxon>
        <taxon>Stachybotryaceae</taxon>
        <taxon>Stachybotrys</taxon>
    </lineage>
</organism>
<protein>
    <submittedName>
        <fullName evidence="2">Uncharacterized protein</fullName>
    </submittedName>
</protein>
<dbReference type="EMBL" id="JAGPNK010000001">
    <property type="protein sequence ID" value="KAH7329170.1"/>
    <property type="molecule type" value="Genomic_DNA"/>
</dbReference>
<gene>
    <name evidence="2" type="ORF">B0I35DRAFT_37954</name>
</gene>
<feature type="transmembrane region" description="Helical" evidence="1">
    <location>
        <begin position="20"/>
        <end position="44"/>
    </location>
</feature>
<keyword evidence="1" id="KW-0472">Membrane</keyword>
<keyword evidence="1" id="KW-1133">Transmembrane helix</keyword>
<reference evidence="2" key="1">
    <citation type="journal article" date="2021" name="Nat. Commun.">
        <title>Genetic determinants of endophytism in the Arabidopsis root mycobiome.</title>
        <authorList>
            <person name="Mesny F."/>
            <person name="Miyauchi S."/>
            <person name="Thiergart T."/>
            <person name="Pickel B."/>
            <person name="Atanasova L."/>
            <person name="Karlsson M."/>
            <person name="Huettel B."/>
            <person name="Barry K.W."/>
            <person name="Haridas S."/>
            <person name="Chen C."/>
            <person name="Bauer D."/>
            <person name="Andreopoulos W."/>
            <person name="Pangilinan J."/>
            <person name="LaButti K."/>
            <person name="Riley R."/>
            <person name="Lipzen A."/>
            <person name="Clum A."/>
            <person name="Drula E."/>
            <person name="Henrissat B."/>
            <person name="Kohler A."/>
            <person name="Grigoriev I.V."/>
            <person name="Martin F.M."/>
            <person name="Hacquard S."/>
        </authorList>
    </citation>
    <scope>NUCLEOTIDE SEQUENCE</scope>
    <source>
        <strain evidence="2">MPI-CAGE-CH-0235</strain>
    </source>
</reference>
<dbReference type="Proteomes" id="UP000813444">
    <property type="component" value="Unassembled WGS sequence"/>
</dbReference>
<evidence type="ECO:0000313" key="3">
    <source>
        <dbReference type="Proteomes" id="UP000813444"/>
    </source>
</evidence>
<name>A0A8K0T5G2_9HYPO</name>
<keyword evidence="3" id="KW-1185">Reference proteome</keyword>
<evidence type="ECO:0000313" key="2">
    <source>
        <dbReference type="EMBL" id="KAH7329170.1"/>
    </source>
</evidence>
<dbReference type="AlphaFoldDB" id="A0A8K0T5G2"/>
<comment type="caution">
    <text evidence="2">The sequence shown here is derived from an EMBL/GenBank/DDBJ whole genome shotgun (WGS) entry which is preliminary data.</text>
</comment>
<accession>A0A8K0T5G2</accession>